<evidence type="ECO:0000256" key="4">
    <source>
        <dbReference type="RuleBase" id="RU003345"/>
    </source>
</evidence>
<dbReference type="Pfam" id="PF00171">
    <property type="entry name" value="Aldedh"/>
    <property type="match status" value="2"/>
</dbReference>
<keyword evidence="1 4" id="KW-0560">Oxidoreductase</keyword>
<comment type="similarity">
    <text evidence="2 4">Belongs to the aldehyde dehydrogenase family.</text>
</comment>
<dbReference type="EMBL" id="BPFH01000001">
    <property type="protein sequence ID" value="GIT94216.1"/>
    <property type="molecule type" value="Genomic_DNA"/>
</dbReference>
<evidence type="ECO:0000313" key="6">
    <source>
        <dbReference type="EMBL" id="GIT94216.1"/>
    </source>
</evidence>
<accession>A0ABQ4NIQ6</accession>
<dbReference type="RefSeq" id="WP_220747700.1">
    <property type="nucleotide sequence ID" value="NZ_BPFH01000001.1"/>
</dbReference>
<comment type="caution">
    <text evidence="6">The sequence shown here is derived from an EMBL/GenBank/DDBJ whole genome shotgun (WGS) entry which is preliminary data.</text>
</comment>
<dbReference type="Gene3D" id="3.40.605.10">
    <property type="entry name" value="Aldehyde Dehydrogenase, Chain A, domain 1"/>
    <property type="match status" value="2"/>
</dbReference>
<evidence type="ECO:0000256" key="1">
    <source>
        <dbReference type="ARBA" id="ARBA00023002"/>
    </source>
</evidence>
<dbReference type="PROSITE" id="PS00687">
    <property type="entry name" value="ALDEHYDE_DEHYDR_GLU"/>
    <property type="match status" value="1"/>
</dbReference>
<dbReference type="PANTHER" id="PTHR11699">
    <property type="entry name" value="ALDEHYDE DEHYDROGENASE-RELATED"/>
    <property type="match status" value="1"/>
</dbReference>
<dbReference type="Gene3D" id="3.40.309.10">
    <property type="entry name" value="Aldehyde Dehydrogenase, Chain A, domain 2"/>
    <property type="match status" value="1"/>
</dbReference>
<evidence type="ECO:0000256" key="3">
    <source>
        <dbReference type="PROSITE-ProRule" id="PRU10007"/>
    </source>
</evidence>
<dbReference type="InterPro" id="IPR011408">
    <property type="entry name" value="Aldehyde_DH"/>
</dbReference>
<sequence length="768" mass="80864">MSVADIFETMEWGPAPESRAEADAWLDSHGRRFGHYIGGKRLAAGETFATVNPATGETLAEITQGTAEDVAQAVKAARKAHGSWAKSSDHDRARVLYAIARGLQKHARLFAVLEVLDTGKPIREARDIDVAQAARHFYHHAGHAELRGETHPDAEPWGVCGQIVPWNFPLLMLAWKVAPALAMGNTVVLKPAEWTPLTALAFAEICDGAGVPPGVVNIVTGDGATGAALVSAEIDKLAFTGSTEVGRLLRRETAGRGIGLTLELGGKSPYLVFEDADIDGAVEGLVDAIWFNGGQVCCAGSRLLVQEGIAEDVTARLRARMARIRVGNPLDKSVDMGALVHTEQKARIEAILERTTGKIHRGAAPDGCYLPPVLVTDLHSADPLMQEEVFGPVLAMTTFRTPAEAVQLANDTTYGLAASIWSQDIDVALDTAPKIDAGVVWVNGTNMLDAAAPFGGLKESGFGREGGTAGLAAYLRPGTGAPLKAPKVYAGDAAPSAEIDRTAKLYIGGKQARPDGGYTRTVFGPKGAVGDVGIANRKDLRNAVEAARGATGWSRSTGHLRAQILYYIAENLCARASEFEARLAAQGAKDRVETATRHLFRWAAWADKHDGRTLGVPMGGLALALNRPIGVIGAFAAEETPLTALAQVLGAALATGNRLVLVAPESAPLTATDLYQVLDTSDVPSGVVNILTGAHGDLAAEMAGHLGVDAVWSFSSADISATIEAGAAADLKRTWVNNGTGRDWLATDGTVWLAQSTEVQTIWVPFGL</sequence>
<protein>
    <submittedName>
        <fullName evidence="6">Aldehyde dehydrogenase</fullName>
    </submittedName>
</protein>
<dbReference type="InterPro" id="IPR016162">
    <property type="entry name" value="Ald_DH_N"/>
</dbReference>
<dbReference type="Proteomes" id="UP000786693">
    <property type="component" value="Unassembled WGS sequence"/>
</dbReference>
<dbReference type="InterPro" id="IPR015590">
    <property type="entry name" value="Aldehyde_DH_dom"/>
</dbReference>
<evidence type="ECO:0000256" key="2">
    <source>
        <dbReference type="PIRNR" id="PIRNR036490"/>
    </source>
</evidence>
<name>A0ABQ4NIQ6_9RHOB</name>
<dbReference type="InterPro" id="IPR029510">
    <property type="entry name" value="Ald_DH_CS_GLU"/>
</dbReference>
<feature type="domain" description="Aldehyde dehydrogenase" evidence="5">
    <location>
        <begin position="529"/>
        <end position="739"/>
    </location>
</feature>
<organism evidence="6 7">
    <name type="scientific">Jannaschia pagri</name>
    <dbReference type="NCBI Taxonomy" id="2829797"/>
    <lineage>
        <taxon>Bacteria</taxon>
        <taxon>Pseudomonadati</taxon>
        <taxon>Pseudomonadota</taxon>
        <taxon>Alphaproteobacteria</taxon>
        <taxon>Rhodobacterales</taxon>
        <taxon>Roseobacteraceae</taxon>
        <taxon>Jannaschia</taxon>
    </lineage>
</organism>
<evidence type="ECO:0000259" key="5">
    <source>
        <dbReference type="Pfam" id="PF00171"/>
    </source>
</evidence>
<gene>
    <name evidence="6" type="primary">ald_1</name>
    <name evidence="6" type="ORF">JANAI62_08390</name>
</gene>
<evidence type="ECO:0000313" key="7">
    <source>
        <dbReference type="Proteomes" id="UP000786693"/>
    </source>
</evidence>
<dbReference type="InterPro" id="IPR016161">
    <property type="entry name" value="Ald_DH/histidinol_DH"/>
</dbReference>
<dbReference type="SUPFAM" id="SSF53720">
    <property type="entry name" value="ALDH-like"/>
    <property type="match status" value="2"/>
</dbReference>
<dbReference type="InterPro" id="IPR016163">
    <property type="entry name" value="Ald_DH_C"/>
</dbReference>
<feature type="active site" evidence="3">
    <location>
        <position position="263"/>
    </location>
</feature>
<dbReference type="PIRSF" id="PIRSF036490">
    <property type="entry name" value="Aldedh_dupl"/>
    <property type="match status" value="1"/>
</dbReference>
<feature type="domain" description="Aldehyde dehydrogenase" evidence="5">
    <location>
        <begin position="45"/>
        <end position="476"/>
    </location>
</feature>
<proteinExistence type="inferred from homology"/>
<reference evidence="6 7" key="1">
    <citation type="submission" date="2021-05" db="EMBL/GenBank/DDBJ databases">
        <title>Bacteria Genome sequencing.</title>
        <authorList>
            <person name="Takabe Y."/>
            <person name="Nakajima Y."/>
            <person name="Suzuki S."/>
            <person name="Shiozaki T."/>
        </authorList>
    </citation>
    <scope>NUCLEOTIDE SEQUENCE [LARGE SCALE GENOMIC DNA]</scope>
    <source>
        <strain evidence="6 7">AI_62</strain>
    </source>
</reference>
<keyword evidence="7" id="KW-1185">Reference proteome</keyword>